<dbReference type="PRINTS" id="PR00461">
    <property type="entry name" value="PLPEROXIDASE"/>
</dbReference>
<dbReference type="PANTHER" id="PTHR31388:SF225">
    <property type="entry name" value="PEROXIDASE"/>
    <property type="match status" value="1"/>
</dbReference>
<comment type="cofactor">
    <cofactor evidence="9">
        <name>Ca(2+)</name>
        <dbReference type="ChEBI" id="CHEBI:29108"/>
    </cofactor>
    <text evidence="9">Binds 2 calcium ions per subunit.</text>
</comment>
<comment type="similarity">
    <text evidence="11">Belongs to the peroxidase family.</text>
</comment>
<dbReference type="GO" id="GO:0006979">
    <property type="term" value="P:response to oxidative stress"/>
    <property type="evidence" value="ECO:0007669"/>
    <property type="project" value="InterPro"/>
</dbReference>
<evidence type="ECO:0000256" key="11">
    <source>
        <dbReference type="RuleBase" id="RU004241"/>
    </source>
</evidence>
<dbReference type="STRING" id="210143.A0A1R3FYT8"/>
<evidence type="ECO:0000256" key="6">
    <source>
        <dbReference type="ARBA" id="ARBA00022723"/>
    </source>
</evidence>
<comment type="catalytic activity">
    <reaction evidence="1">
        <text>2 a phenolic donor + H2O2 = 2 a phenolic radical donor + 2 H2O</text>
        <dbReference type="Rhea" id="RHEA:56136"/>
        <dbReference type="ChEBI" id="CHEBI:15377"/>
        <dbReference type="ChEBI" id="CHEBI:16240"/>
        <dbReference type="ChEBI" id="CHEBI:139520"/>
        <dbReference type="ChEBI" id="CHEBI:139521"/>
        <dbReference type="EC" id="1.11.1.7"/>
    </reaction>
</comment>
<evidence type="ECO:0000313" key="14">
    <source>
        <dbReference type="Proteomes" id="UP000188268"/>
    </source>
</evidence>
<organism evidence="13 14">
    <name type="scientific">Corchorus capsularis</name>
    <name type="common">Jute</name>
    <dbReference type="NCBI Taxonomy" id="210143"/>
    <lineage>
        <taxon>Eukaryota</taxon>
        <taxon>Viridiplantae</taxon>
        <taxon>Streptophyta</taxon>
        <taxon>Embryophyta</taxon>
        <taxon>Tracheophyta</taxon>
        <taxon>Spermatophyta</taxon>
        <taxon>Magnoliopsida</taxon>
        <taxon>eudicotyledons</taxon>
        <taxon>Gunneridae</taxon>
        <taxon>Pentapetalae</taxon>
        <taxon>rosids</taxon>
        <taxon>malvids</taxon>
        <taxon>Malvales</taxon>
        <taxon>Malvaceae</taxon>
        <taxon>Grewioideae</taxon>
        <taxon>Apeibeae</taxon>
        <taxon>Corchorus</taxon>
    </lineage>
</organism>
<dbReference type="PROSITE" id="PS50873">
    <property type="entry name" value="PEROXIDASE_4"/>
    <property type="match status" value="1"/>
</dbReference>
<dbReference type="PRINTS" id="PR00458">
    <property type="entry name" value="PEROXIDASE"/>
</dbReference>
<dbReference type="Gene3D" id="1.10.520.10">
    <property type="match status" value="1"/>
</dbReference>
<feature type="binding site" evidence="9">
    <location>
        <position position="27"/>
    </location>
    <ligand>
        <name>Ca(2+)</name>
        <dbReference type="ChEBI" id="CHEBI:29108"/>
        <label>1</label>
    </ligand>
</feature>
<dbReference type="Pfam" id="PF00141">
    <property type="entry name" value="peroxidase"/>
    <property type="match status" value="1"/>
</dbReference>
<dbReference type="InterPro" id="IPR000823">
    <property type="entry name" value="Peroxidase_pln"/>
</dbReference>
<comment type="caution">
    <text evidence="13">The sequence shown here is derived from an EMBL/GenBank/DDBJ whole genome shotgun (WGS) entry which is preliminary data.</text>
</comment>
<accession>A0A1R3FYT8</accession>
<gene>
    <name evidence="13" type="ORF">CCACVL1_30078</name>
</gene>
<evidence type="ECO:0000256" key="9">
    <source>
        <dbReference type="PIRSR" id="PIRSR600823-3"/>
    </source>
</evidence>
<feature type="site" description="Transition state stabilizer" evidence="10">
    <location>
        <position position="17"/>
    </location>
</feature>
<keyword evidence="9" id="KW-0106">Calcium</keyword>
<keyword evidence="8" id="KW-0408">Iron</keyword>
<keyword evidence="7" id="KW-0560">Oxidoreductase</keyword>
<evidence type="ECO:0000256" key="3">
    <source>
        <dbReference type="ARBA" id="ARBA00012313"/>
    </source>
</evidence>
<protein>
    <recommendedName>
        <fullName evidence="3">peroxidase</fullName>
        <ecNumber evidence="3">1.11.1.7</ecNumber>
    </recommendedName>
</protein>
<keyword evidence="5" id="KW-0349">Heme</keyword>
<keyword evidence="14" id="KW-1185">Reference proteome</keyword>
<feature type="binding site" evidence="9">
    <location>
        <position position="31"/>
    </location>
    <ligand>
        <name>Ca(2+)</name>
        <dbReference type="ChEBI" id="CHEBI:29108"/>
        <label>1</label>
    </ligand>
</feature>
<reference evidence="13 14" key="1">
    <citation type="submission" date="2013-09" db="EMBL/GenBank/DDBJ databases">
        <title>Corchorus capsularis genome sequencing.</title>
        <authorList>
            <person name="Alam M."/>
            <person name="Haque M.S."/>
            <person name="Islam M.S."/>
            <person name="Emdad E.M."/>
            <person name="Islam M.M."/>
            <person name="Ahmed B."/>
            <person name="Halim A."/>
            <person name="Hossen Q.M.M."/>
            <person name="Hossain M.Z."/>
            <person name="Ahmed R."/>
            <person name="Khan M.M."/>
            <person name="Islam R."/>
            <person name="Rashid M.M."/>
            <person name="Khan S.A."/>
            <person name="Rahman M.S."/>
            <person name="Alam M."/>
        </authorList>
    </citation>
    <scope>NUCLEOTIDE SEQUENCE [LARGE SCALE GENOMIC DNA]</scope>
    <source>
        <strain evidence="14">cv. CVL-1</strain>
        <tissue evidence="13">Whole seedling</tissue>
    </source>
</reference>
<dbReference type="GO" id="GO:0020037">
    <property type="term" value="F:heme binding"/>
    <property type="evidence" value="ECO:0007669"/>
    <property type="project" value="InterPro"/>
</dbReference>
<dbReference type="InterPro" id="IPR002016">
    <property type="entry name" value="Haem_peroxidase"/>
</dbReference>
<evidence type="ECO:0000256" key="10">
    <source>
        <dbReference type="PIRSR" id="PIRSR600823-4"/>
    </source>
</evidence>
<dbReference type="Gramene" id="OMO50995">
    <property type="protein sequence ID" value="OMO50995"/>
    <property type="gene ID" value="CCACVL1_30078"/>
</dbReference>
<dbReference type="GO" id="GO:0140825">
    <property type="term" value="F:lactoperoxidase activity"/>
    <property type="evidence" value="ECO:0007669"/>
    <property type="project" value="UniProtKB-EC"/>
</dbReference>
<dbReference type="InterPro" id="IPR010255">
    <property type="entry name" value="Haem_peroxidase_sf"/>
</dbReference>
<dbReference type="Proteomes" id="UP000188268">
    <property type="component" value="Unassembled WGS sequence"/>
</dbReference>
<feature type="domain" description="Plant heme peroxidase family profile" evidence="12">
    <location>
        <begin position="1"/>
        <end position="92"/>
    </location>
</feature>
<dbReference type="EMBL" id="AWWV01015985">
    <property type="protein sequence ID" value="OMO50995.1"/>
    <property type="molecule type" value="Genomic_DNA"/>
</dbReference>
<evidence type="ECO:0000256" key="7">
    <source>
        <dbReference type="ARBA" id="ARBA00023002"/>
    </source>
</evidence>
<feature type="binding site" evidence="9">
    <location>
        <position position="29"/>
    </location>
    <ligand>
        <name>Ca(2+)</name>
        <dbReference type="ChEBI" id="CHEBI:29108"/>
        <label>1</label>
    </ligand>
</feature>
<evidence type="ECO:0000259" key="12">
    <source>
        <dbReference type="PROSITE" id="PS50873"/>
    </source>
</evidence>
<evidence type="ECO:0000313" key="13">
    <source>
        <dbReference type="EMBL" id="OMO50995.1"/>
    </source>
</evidence>
<dbReference type="PANTHER" id="PTHR31388">
    <property type="entry name" value="PEROXIDASE 72-RELATED"/>
    <property type="match status" value="1"/>
</dbReference>
<sequence length="132" mass="14710">MEAIVHKERRMGASLFRLHFYDCFIQGYDGSLLFDCTSTFETEKDARGNLNSMRGFEVLDQIKAEVDSVCGRPIVSCADILAVAARDSVVAAFAIFRFSQTNVKLKLEAAALYQEISETITKPHIKALENIA</sequence>
<evidence type="ECO:0000256" key="2">
    <source>
        <dbReference type="ARBA" id="ARBA00001970"/>
    </source>
</evidence>
<evidence type="ECO:0000256" key="8">
    <source>
        <dbReference type="ARBA" id="ARBA00023004"/>
    </source>
</evidence>
<keyword evidence="6 9" id="KW-0479">Metal-binding</keyword>
<feature type="binding site" evidence="9">
    <location>
        <position position="43"/>
    </location>
    <ligand>
        <name>Ca(2+)</name>
        <dbReference type="ChEBI" id="CHEBI:29108"/>
        <label>1</label>
    </ligand>
</feature>
<dbReference type="EC" id="1.11.1.7" evidence="3"/>
<keyword evidence="4 13" id="KW-0575">Peroxidase</keyword>
<dbReference type="SUPFAM" id="SSF48113">
    <property type="entry name" value="Heme-dependent peroxidases"/>
    <property type="match status" value="1"/>
</dbReference>
<dbReference type="GO" id="GO:0046872">
    <property type="term" value="F:metal ion binding"/>
    <property type="evidence" value="ECO:0007669"/>
    <property type="project" value="UniProtKB-KW"/>
</dbReference>
<name>A0A1R3FYT8_COCAP</name>
<dbReference type="OrthoDB" id="979748at2759"/>
<comment type="cofactor">
    <cofactor evidence="2">
        <name>heme b</name>
        <dbReference type="ChEBI" id="CHEBI:60344"/>
    </cofactor>
</comment>
<dbReference type="AlphaFoldDB" id="A0A1R3FYT8"/>
<evidence type="ECO:0000256" key="4">
    <source>
        <dbReference type="ARBA" id="ARBA00022559"/>
    </source>
</evidence>
<feature type="binding site" evidence="9">
    <location>
        <position position="22"/>
    </location>
    <ligand>
        <name>Ca(2+)</name>
        <dbReference type="ChEBI" id="CHEBI:29108"/>
        <label>1</label>
    </ligand>
</feature>
<evidence type="ECO:0000256" key="5">
    <source>
        <dbReference type="ARBA" id="ARBA00022617"/>
    </source>
</evidence>
<proteinExistence type="inferred from homology"/>
<evidence type="ECO:0000256" key="1">
    <source>
        <dbReference type="ARBA" id="ARBA00000189"/>
    </source>
</evidence>